<dbReference type="Proteomes" id="UP000053780">
    <property type="component" value="Unassembled WGS sequence"/>
</dbReference>
<organism evidence="2 3">
    <name type="scientific">Vairimorpha apis BRL 01</name>
    <dbReference type="NCBI Taxonomy" id="1037528"/>
    <lineage>
        <taxon>Eukaryota</taxon>
        <taxon>Fungi</taxon>
        <taxon>Fungi incertae sedis</taxon>
        <taxon>Microsporidia</taxon>
        <taxon>Nosematidae</taxon>
        <taxon>Vairimorpha</taxon>
    </lineage>
</organism>
<feature type="compositionally biased region" description="Basic and acidic residues" evidence="1">
    <location>
        <begin position="417"/>
        <end position="426"/>
    </location>
</feature>
<accession>T0MBQ4</accession>
<evidence type="ECO:0000313" key="3">
    <source>
        <dbReference type="Proteomes" id="UP000053780"/>
    </source>
</evidence>
<evidence type="ECO:0000313" key="2">
    <source>
        <dbReference type="EMBL" id="EQB60621.1"/>
    </source>
</evidence>
<dbReference type="AlphaFoldDB" id="T0MBQ4"/>
<dbReference type="VEuPathDB" id="MicrosporidiaDB:NAPIS_ORF01820"/>
<keyword evidence="3" id="KW-1185">Reference proteome</keyword>
<proteinExistence type="predicted"/>
<protein>
    <submittedName>
        <fullName evidence="2">Uncharacterized protein</fullName>
    </submittedName>
</protein>
<feature type="region of interest" description="Disordered" evidence="1">
    <location>
        <begin position="396"/>
        <end position="426"/>
    </location>
</feature>
<sequence>MSVNSLYDIQVGVPTIVPLVYDFKPLEGTKIDGLCYEYIHEENAVAIEYYNEAKISRSNLAILVSPKQGTIPTCLDIMVEDELHNNVSVIRDIPNNLSTEFVKIEIPSMASRGIIYIRFITAVDIKESRPSLLNNEFAIGSYYFVDNLNPIKALGFKLKPFCGISNICVWKKALICLIESLFKEYCLNYIEIVNLARLAESEWKRNLLCRQLSTISRCNRPTICKKNKCTCVSYEQKDDCINVETDCPKPVEDMICKPKQITSITIHNSFALCALFGLILEKQDTCEKFEQCIEATLKIGVEFTAELTACILNESIKCFDEPICVDYEKLCCDLDYNKCDYQDVVKCYGESISTDCKKAIETFCPKKLQTTVCKSVTLPAPTPVRQKKCVKKVKCKTKKSEPCDSSTSSDSDSDSNQEQKMKVQIM</sequence>
<dbReference type="HOGENOM" id="CLU_644198_0_0_1"/>
<evidence type="ECO:0000256" key="1">
    <source>
        <dbReference type="SAM" id="MobiDB-lite"/>
    </source>
</evidence>
<name>T0MBQ4_9MICR</name>
<gene>
    <name evidence="2" type="ORF">NAPIS_ORF01820</name>
</gene>
<dbReference type="EMBL" id="KE647267">
    <property type="protein sequence ID" value="EQB60621.1"/>
    <property type="molecule type" value="Genomic_DNA"/>
</dbReference>
<reference evidence="2 3" key="1">
    <citation type="journal article" date="2013" name="BMC Genomics">
        <title>Genome sequencing and comparative genomics of honey bee microsporidia, Nosema apis reveal novel insights into host-parasite interactions.</title>
        <authorList>
            <person name="Chen Yp."/>
            <person name="Pettis J.S."/>
            <person name="Zhao Y."/>
            <person name="Liu X."/>
            <person name="Tallon L.J."/>
            <person name="Sadzewicz L.D."/>
            <person name="Li R."/>
            <person name="Zheng H."/>
            <person name="Huang S."/>
            <person name="Zhang X."/>
            <person name="Hamilton M.C."/>
            <person name="Pernal S.F."/>
            <person name="Melathopoulos A.P."/>
            <person name="Yan X."/>
            <person name="Evans J.D."/>
        </authorList>
    </citation>
    <scope>NUCLEOTIDE SEQUENCE [LARGE SCALE GENOMIC DNA]</scope>
    <source>
        <strain evidence="2 3">BRL 01</strain>
    </source>
</reference>